<accession>A0A916UJ47</accession>
<evidence type="ECO:0000256" key="6">
    <source>
        <dbReference type="ARBA" id="ARBA00023288"/>
    </source>
</evidence>
<evidence type="ECO:0000313" key="8">
    <source>
        <dbReference type="Proteomes" id="UP000637002"/>
    </source>
</evidence>
<comment type="similarity">
    <text evidence="2">Belongs to the NlpA lipoprotein family.</text>
</comment>
<evidence type="ECO:0000256" key="4">
    <source>
        <dbReference type="ARBA" id="ARBA00023136"/>
    </source>
</evidence>
<dbReference type="PANTHER" id="PTHR30429:SF1">
    <property type="entry name" value="D-METHIONINE-BINDING LIPOPROTEIN METQ-RELATED"/>
    <property type="match status" value="1"/>
</dbReference>
<protein>
    <submittedName>
        <fullName evidence="7">Lipoprotein</fullName>
    </submittedName>
</protein>
<comment type="subcellular location">
    <subcellularLocation>
        <location evidence="1">Membrane</location>
        <topology evidence="1">Lipid-anchor</topology>
    </subcellularLocation>
</comment>
<evidence type="ECO:0000256" key="3">
    <source>
        <dbReference type="ARBA" id="ARBA00022729"/>
    </source>
</evidence>
<reference evidence="7" key="2">
    <citation type="submission" date="2020-09" db="EMBL/GenBank/DDBJ databases">
        <authorList>
            <person name="Sun Q."/>
            <person name="Zhou Y."/>
        </authorList>
    </citation>
    <scope>NUCLEOTIDE SEQUENCE</scope>
    <source>
        <strain evidence="7">CGMCC 1.12919</strain>
    </source>
</reference>
<reference evidence="7" key="1">
    <citation type="journal article" date="2014" name="Int. J. Syst. Evol. Microbiol.">
        <title>Complete genome sequence of Corynebacterium casei LMG S-19264T (=DSM 44701T), isolated from a smear-ripened cheese.</title>
        <authorList>
            <consortium name="US DOE Joint Genome Institute (JGI-PGF)"/>
            <person name="Walter F."/>
            <person name="Albersmeier A."/>
            <person name="Kalinowski J."/>
            <person name="Ruckert C."/>
        </authorList>
    </citation>
    <scope>NUCLEOTIDE SEQUENCE</scope>
    <source>
        <strain evidence="7">CGMCC 1.12919</strain>
    </source>
</reference>
<keyword evidence="5" id="KW-0564">Palmitate</keyword>
<evidence type="ECO:0000256" key="5">
    <source>
        <dbReference type="ARBA" id="ARBA00023139"/>
    </source>
</evidence>
<evidence type="ECO:0000256" key="1">
    <source>
        <dbReference type="ARBA" id="ARBA00004635"/>
    </source>
</evidence>
<dbReference type="EMBL" id="BMGG01000006">
    <property type="protein sequence ID" value="GGC75014.1"/>
    <property type="molecule type" value="Genomic_DNA"/>
</dbReference>
<dbReference type="GO" id="GO:0016020">
    <property type="term" value="C:membrane"/>
    <property type="evidence" value="ECO:0007669"/>
    <property type="project" value="UniProtKB-SubCell"/>
</dbReference>
<dbReference type="PANTHER" id="PTHR30429">
    <property type="entry name" value="D-METHIONINE-BINDING LIPOPROTEIN METQ"/>
    <property type="match status" value="1"/>
</dbReference>
<dbReference type="RefSeq" id="WP_188610630.1">
    <property type="nucleotide sequence ID" value="NZ_BMGG01000006.1"/>
</dbReference>
<evidence type="ECO:0000313" key="7">
    <source>
        <dbReference type="EMBL" id="GGC75014.1"/>
    </source>
</evidence>
<evidence type="ECO:0000256" key="2">
    <source>
        <dbReference type="ARBA" id="ARBA00008973"/>
    </source>
</evidence>
<gene>
    <name evidence="7" type="ORF">GCM10010994_36810</name>
</gene>
<comment type="caution">
    <text evidence="7">The sequence shown here is derived from an EMBL/GenBank/DDBJ whole genome shotgun (WGS) entry which is preliminary data.</text>
</comment>
<dbReference type="InterPro" id="IPR004872">
    <property type="entry name" value="Lipoprotein_NlpA"/>
</dbReference>
<keyword evidence="8" id="KW-1185">Reference proteome</keyword>
<organism evidence="7 8">
    <name type="scientific">Chelatococcus reniformis</name>
    <dbReference type="NCBI Taxonomy" id="1494448"/>
    <lineage>
        <taxon>Bacteria</taxon>
        <taxon>Pseudomonadati</taxon>
        <taxon>Pseudomonadota</taxon>
        <taxon>Alphaproteobacteria</taxon>
        <taxon>Hyphomicrobiales</taxon>
        <taxon>Chelatococcaceae</taxon>
        <taxon>Chelatococcus</taxon>
    </lineage>
</organism>
<dbReference type="Gene3D" id="3.40.190.10">
    <property type="entry name" value="Periplasmic binding protein-like II"/>
    <property type="match status" value="2"/>
</dbReference>
<dbReference type="Proteomes" id="UP000637002">
    <property type="component" value="Unassembled WGS sequence"/>
</dbReference>
<proteinExistence type="inferred from homology"/>
<dbReference type="AlphaFoldDB" id="A0A916UJ47"/>
<keyword evidence="6 7" id="KW-0449">Lipoprotein</keyword>
<keyword evidence="3" id="KW-0732">Signal</keyword>
<dbReference type="SUPFAM" id="SSF53850">
    <property type="entry name" value="Periplasmic binding protein-like II"/>
    <property type="match status" value="1"/>
</dbReference>
<keyword evidence="4" id="KW-0472">Membrane</keyword>
<name>A0A916UJ47_9HYPH</name>
<sequence length="266" mass="28707">MASRRLLRALQFGLVLVAGLSFGSARADQPLRIGLASSPANEAVRHAAQLAEKQGLRVKIVEFTDWVTPNTALADGDVDVNYFQHIPFLENATKANNWKLAAVAPGYISWLGAYSNKLKSIDDLPNGAKISIANDPVNTGRALLFLQALGVIKLKDGADFKATPSDIIANPKGIKIVQVEAQQVVRSLPDVDLGLTFPSFVKLAGQDPAGALAFERPSNTYAIHWVTRAQDAGDPRVAQFIEVYNGDPEVKSILTKLYSGQIGFAW</sequence>
<dbReference type="Pfam" id="PF03180">
    <property type="entry name" value="Lipoprotein_9"/>
    <property type="match status" value="1"/>
</dbReference>